<feature type="domain" description="Heparinase II/III-like C-terminal" evidence="5">
    <location>
        <begin position="575"/>
        <end position="696"/>
    </location>
</feature>
<keyword evidence="2" id="KW-0732">Signal</keyword>
<evidence type="ECO:0000313" key="7">
    <source>
        <dbReference type="EMBL" id="SEO72259.1"/>
    </source>
</evidence>
<dbReference type="Gene3D" id="2.70.98.70">
    <property type="match status" value="1"/>
</dbReference>
<evidence type="ECO:0000256" key="1">
    <source>
        <dbReference type="ARBA" id="ARBA00004418"/>
    </source>
</evidence>
<dbReference type="SUPFAM" id="SSF48230">
    <property type="entry name" value="Chondroitin AC/alginate lyase"/>
    <property type="match status" value="1"/>
</dbReference>
<comment type="subcellular location">
    <subcellularLocation>
        <location evidence="1">Periplasm</location>
    </subcellularLocation>
</comment>
<organism evidence="7 8">
    <name type="scientific">Propionispora vibrioides</name>
    <dbReference type="NCBI Taxonomy" id="112903"/>
    <lineage>
        <taxon>Bacteria</taxon>
        <taxon>Bacillati</taxon>
        <taxon>Bacillota</taxon>
        <taxon>Negativicutes</taxon>
        <taxon>Selenomonadales</taxon>
        <taxon>Sporomusaceae</taxon>
        <taxon>Propionispora</taxon>
    </lineage>
</organism>
<dbReference type="Pfam" id="PF07940">
    <property type="entry name" value="Hepar_II_III_C"/>
    <property type="match status" value="1"/>
</dbReference>
<dbReference type="Proteomes" id="UP000198847">
    <property type="component" value="Unassembled WGS sequence"/>
</dbReference>
<evidence type="ECO:0000256" key="2">
    <source>
        <dbReference type="ARBA" id="ARBA00022729"/>
    </source>
</evidence>
<dbReference type="Pfam" id="PF16889">
    <property type="entry name" value="Hepar_II_III_N"/>
    <property type="match status" value="1"/>
</dbReference>
<accession>A0A1H8RZZ7</accession>
<evidence type="ECO:0000259" key="5">
    <source>
        <dbReference type="Pfam" id="PF07940"/>
    </source>
</evidence>
<keyword evidence="4" id="KW-0456">Lyase</keyword>
<dbReference type="STRING" id="112903.SAMN04490178_104152"/>
<dbReference type="GO" id="GO:0016829">
    <property type="term" value="F:lyase activity"/>
    <property type="evidence" value="ECO:0007669"/>
    <property type="project" value="UniProtKB-KW"/>
</dbReference>
<dbReference type="PANTHER" id="PTHR39210:SF1">
    <property type="entry name" value="HEPARIN-SULFATE LYASE"/>
    <property type="match status" value="1"/>
</dbReference>
<proteinExistence type="predicted"/>
<dbReference type="InterPro" id="IPR008929">
    <property type="entry name" value="Chondroitin_lyas"/>
</dbReference>
<dbReference type="RefSeq" id="WP_177173469.1">
    <property type="nucleotide sequence ID" value="NZ_FODY01000004.1"/>
</dbReference>
<dbReference type="GO" id="GO:0042597">
    <property type="term" value="C:periplasmic space"/>
    <property type="evidence" value="ECO:0007669"/>
    <property type="project" value="UniProtKB-SubCell"/>
</dbReference>
<dbReference type="Gene3D" id="1.50.10.100">
    <property type="entry name" value="Chondroitin AC/alginate lyase"/>
    <property type="match status" value="1"/>
</dbReference>
<gene>
    <name evidence="7" type="ORF">SAMN04490178_104152</name>
</gene>
<dbReference type="InterPro" id="IPR031680">
    <property type="entry name" value="Hepar_II_III_N"/>
</dbReference>
<dbReference type="InterPro" id="IPR012480">
    <property type="entry name" value="Hepar_II_III_C"/>
</dbReference>
<evidence type="ECO:0000313" key="8">
    <source>
        <dbReference type="Proteomes" id="UP000198847"/>
    </source>
</evidence>
<protein>
    <submittedName>
        <fullName evidence="7">Heparinase II/III-like protein</fullName>
    </submittedName>
</protein>
<evidence type="ECO:0000256" key="3">
    <source>
        <dbReference type="ARBA" id="ARBA00022764"/>
    </source>
</evidence>
<dbReference type="EMBL" id="FODY01000004">
    <property type="protein sequence ID" value="SEO72259.1"/>
    <property type="molecule type" value="Genomic_DNA"/>
</dbReference>
<keyword evidence="8" id="KW-1185">Reference proteome</keyword>
<sequence length="741" mass="86290">MKFFYYIHKARKLPFQIALLKAINLLWRNIKVRKFFFKDQLFSTYIKKDNKININKFNFSAIELNELKNHKKMILDISDYYYKHYFDLLGSGWTKVFYGIKVRGLEGYCYTDSKLSHKKNLKNRITRNNLKQAQKIASLIDVNYEPIDWQLDFKSGYRWSEKNWYMNIKYGHKPGVDIKIPWELSRMQHLVMLAYAYMITNVGDRNKYLCEYRNQILDFIANNPPRFGVNWRCTMDVGIRVANWLIAYDLFKAAGVEFDNEFEDIIASSVYDHGFHIINNLEYTPSLRSNHYLSDIAGLLFVSVYLKSTKEIDSWLAFSVQELISEMKHEFHPDGSNFEASTSYHRLSTEIMLYCSILCLSLPEEKKKALVSYSNIGHWIKPKLNLVSEQLYDISNKQLFPDWFWVRLEKACEFTLHITKPHGAIPQFGDNDSGRFLKLWPSYTKMTVGQAVDKYENLKGYQDLSVDATYYDENILDHQHILAVGGILFNRQDFLQKVDSNNLEKYVVNKILNGIRIPSYHIRGNLIQSDAFNRFILSNKNFEQWETYLQKNYGQPVVSIFSSLNNNDLIDGLQVFSYPDFGLYLYKSKDLYLAIRCGNVGQNGNGGHGHNDQLSIELCIDDQEVVRDPGTYIYTPLPDSRNKFRSTEVHFTPQVQGKEQSTWFSGQVGLFGLDRVVQSEVLLFDSKGFIGRHSGFGTNVYRMVQLASSAIIISDYSMDHLNNGFFEKYSNGYGKLVSCKN</sequence>
<dbReference type="PANTHER" id="PTHR39210">
    <property type="entry name" value="HEPARIN-SULFATE LYASE"/>
    <property type="match status" value="1"/>
</dbReference>
<keyword evidence="3" id="KW-0574">Periplasm</keyword>
<feature type="domain" description="Heparin-sulfate lyase N-terminal" evidence="6">
    <location>
        <begin position="133"/>
        <end position="353"/>
    </location>
</feature>
<evidence type="ECO:0000256" key="4">
    <source>
        <dbReference type="ARBA" id="ARBA00023239"/>
    </source>
</evidence>
<evidence type="ECO:0000259" key="6">
    <source>
        <dbReference type="Pfam" id="PF16889"/>
    </source>
</evidence>
<dbReference type="AlphaFoldDB" id="A0A1H8RZZ7"/>
<reference evidence="7 8" key="1">
    <citation type="submission" date="2016-10" db="EMBL/GenBank/DDBJ databases">
        <authorList>
            <person name="de Groot N.N."/>
        </authorList>
    </citation>
    <scope>NUCLEOTIDE SEQUENCE [LARGE SCALE GENOMIC DNA]</scope>
    <source>
        <strain evidence="7 8">DSM 13305</strain>
    </source>
</reference>
<name>A0A1H8RZZ7_9FIRM</name>